<sequence length="146" mass="16996">MTTQNWPTFLDTNPLDQLDFSGMKQKRCIIDIIRHYYLPNHNIIDLVIIFIIVTIFGMAGMNLGTNVSAATCSASKFRAGNNVITLQEDIKQKDSLNCNKILSSILRLQQFQKQQILSNDIIIFKQWGFWMLSEDYFKQLQRFNEI</sequence>
<gene>
    <name evidence="3" type="ORF">HINF_LOCUS24742</name>
    <name evidence="2" type="ORF">HINF_LOCUS29891</name>
</gene>
<name>A0AA86PPB4_9EUKA</name>
<evidence type="ECO:0000256" key="1">
    <source>
        <dbReference type="SAM" id="Phobius"/>
    </source>
</evidence>
<dbReference type="EMBL" id="CAXDID020000073">
    <property type="protein sequence ID" value="CAL6015354.1"/>
    <property type="molecule type" value="Genomic_DNA"/>
</dbReference>
<dbReference type="AlphaFoldDB" id="A0AA86PPB4"/>
<feature type="transmembrane region" description="Helical" evidence="1">
    <location>
        <begin position="43"/>
        <end position="63"/>
    </location>
</feature>
<organism evidence="2">
    <name type="scientific">Hexamita inflata</name>
    <dbReference type="NCBI Taxonomy" id="28002"/>
    <lineage>
        <taxon>Eukaryota</taxon>
        <taxon>Metamonada</taxon>
        <taxon>Diplomonadida</taxon>
        <taxon>Hexamitidae</taxon>
        <taxon>Hexamitinae</taxon>
        <taxon>Hexamita</taxon>
    </lineage>
</organism>
<reference evidence="3 4" key="2">
    <citation type="submission" date="2024-07" db="EMBL/GenBank/DDBJ databases">
        <authorList>
            <person name="Akdeniz Z."/>
        </authorList>
    </citation>
    <scope>NUCLEOTIDE SEQUENCE [LARGE SCALE GENOMIC DNA]</scope>
</reference>
<comment type="caution">
    <text evidence="2">The sequence shown here is derived from an EMBL/GenBank/DDBJ whole genome shotgun (WGS) entry which is preliminary data.</text>
</comment>
<dbReference type="Proteomes" id="UP001642409">
    <property type="component" value="Unassembled WGS sequence"/>
</dbReference>
<keyword evidence="1" id="KW-0812">Transmembrane</keyword>
<keyword evidence="4" id="KW-1185">Reference proteome</keyword>
<accession>A0AA86PPB4</accession>
<proteinExistence type="predicted"/>
<reference evidence="2" key="1">
    <citation type="submission" date="2023-06" db="EMBL/GenBank/DDBJ databases">
        <authorList>
            <person name="Kurt Z."/>
        </authorList>
    </citation>
    <scope>NUCLEOTIDE SEQUENCE</scope>
</reference>
<dbReference type="EMBL" id="CATOUU010000699">
    <property type="protein sequence ID" value="CAI9942246.1"/>
    <property type="molecule type" value="Genomic_DNA"/>
</dbReference>
<evidence type="ECO:0000313" key="3">
    <source>
        <dbReference type="EMBL" id="CAL6015354.1"/>
    </source>
</evidence>
<protein>
    <submittedName>
        <fullName evidence="3">Hypothetical_protein</fullName>
    </submittedName>
</protein>
<keyword evidence="1" id="KW-1133">Transmembrane helix</keyword>
<evidence type="ECO:0000313" key="2">
    <source>
        <dbReference type="EMBL" id="CAI9942246.1"/>
    </source>
</evidence>
<keyword evidence="1" id="KW-0472">Membrane</keyword>
<evidence type="ECO:0000313" key="4">
    <source>
        <dbReference type="Proteomes" id="UP001642409"/>
    </source>
</evidence>